<protein>
    <submittedName>
        <fullName evidence="4">DNA polymerase DinP</fullName>
    </submittedName>
</protein>
<dbReference type="Gene3D" id="3.30.70.270">
    <property type="match status" value="1"/>
</dbReference>
<dbReference type="Pfam" id="PF00817">
    <property type="entry name" value="IMS"/>
    <property type="match status" value="1"/>
</dbReference>
<keyword evidence="2" id="KW-0227">DNA damage</keyword>
<dbReference type="InterPro" id="IPR043502">
    <property type="entry name" value="DNA/RNA_pol_sf"/>
</dbReference>
<name>A0AA94EH58_9GAMM</name>
<evidence type="ECO:0000313" key="5">
    <source>
        <dbReference type="Proteomes" id="UP000286680"/>
    </source>
</evidence>
<reference evidence="5" key="1">
    <citation type="journal article" date="2018" name="Front. Microbiol.">
        <title>Genome-Based Analysis Reveals the Taxonomy and Diversity of the Family Idiomarinaceae.</title>
        <authorList>
            <person name="Liu Y."/>
            <person name="Lai Q."/>
            <person name="Shao Z."/>
        </authorList>
    </citation>
    <scope>NUCLEOTIDE SEQUENCE [LARGE SCALE GENOMIC DNA]</scope>
    <source>
        <strain evidence="5">SN-14</strain>
    </source>
</reference>
<dbReference type="PANTHER" id="PTHR35369:SF2">
    <property type="entry name" value="BLR3025 PROTEIN"/>
    <property type="match status" value="1"/>
</dbReference>
<evidence type="ECO:0000256" key="2">
    <source>
        <dbReference type="ARBA" id="ARBA00022763"/>
    </source>
</evidence>
<feature type="domain" description="UmuC" evidence="3">
    <location>
        <begin position="21"/>
        <end position="152"/>
    </location>
</feature>
<dbReference type="GO" id="GO:0006281">
    <property type="term" value="P:DNA repair"/>
    <property type="evidence" value="ECO:0007669"/>
    <property type="project" value="InterPro"/>
</dbReference>
<dbReference type="EMBL" id="PIPS01000001">
    <property type="protein sequence ID" value="RUO45715.1"/>
    <property type="molecule type" value="Genomic_DNA"/>
</dbReference>
<dbReference type="CDD" id="cd03468">
    <property type="entry name" value="PolY_like"/>
    <property type="match status" value="1"/>
</dbReference>
<dbReference type="PANTHER" id="PTHR35369">
    <property type="entry name" value="BLR3025 PROTEIN-RELATED"/>
    <property type="match status" value="1"/>
</dbReference>
<dbReference type="Gene3D" id="3.40.1170.60">
    <property type="match status" value="1"/>
</dbReference>
<organism evidence="4 5">
    <name type="scientific">Idiomarina aquatica</name>
    <dbReference type="NCBI Taxonomy" id="1327752"/>
    <lineage>
        <taxon>Bacteria</taxon>
        <taxon>Pseudomonadati</taxon>
        <taxon>Pseudomonadota</taxon>
        <taxon>Gammaproteobacteria</taxon>
        <taxon>Alteromonadales</taxon>
        <taxon>Idiomarinaceae</taxon>
        <taxon>Idiomarina</taxon>
    </lineage>
</organism>
<comment type="similarity">
    <text evidence="1">Belongs to the DNA polymerase type-Y family.</text>
</comment>
<sequence length="471" mass="54293">MSLWLYCHFPQLLMDTVCRIHPVVDDYPLAFYDNGQTNKETIVQCNAKAVAAGVEKGQSIALAQSLVPELICRQYSMKKEAQALQQLADKLYQSVDKQVLFPPQGIAIAVESLLRLYQGMDPLVCHLQEQFQAFELDACLSLAYSPEAAQCLAQAGVEQLSTDRWDIHQALADLPVEQFGWNAKRVEKLKKTGIKTLQNLIQIPTAQIGKRFGNELVKALAVLRGEQKSSVHFYQPAERFYVSFDLVTEIERWQGLLFPLKRALKELEQFLYQRQKAIRQLDITLHHREQQQTLIPLRLASDSWRASQFLQFIQLQVDRYPLKQPVMALSLRADYLHELDSDSGQLLADASRHQGDLPDLLSRLQARLGERAVYSPALSSDFRPLLNEQKQQPGVPTTGSERIAKRPIWLLETPQPIDIQHWRLIDGPERLHTGWWDEDTTSRDYWVAKDNQQRTGWLFYQQQWFLQGWFS</sequence>
<evidence type="ECO:0000313" key="4">
    <source>
        <dbReference type="EMBL" id="RUO45715.1"/>
    </source>
</evidence>
<comment type="caution">
    <text evidence="4">The sequence shown here is derived from an EMBL/GenBank/DDBJ whole genome shotgun (WGS) entry which is preliminary data.</text>
</comment>
<dbReference type="AlphaFoldDB" id="A0AA94EH58"/>
<proteinExistence type="inferred from homology"/>
<dbReference type="Proteomes" id="UP000286680">
    <property type="component" value="Unassembled WGS sequence"/>
</dbReference>
<dbReference type="SUPFAM" id="SSF56672">
    <property type="entry name" value="DNA/RNA polymerases"/>
    <property type="match status" value="1"/>
</dbReference>
<gene>
    <name evidence="4" type="ORF">CWE23_06940</name>
</gene>
<accession>A0AA94EH58</accession>
<dbReference type="InterPro" id="IPR050356">
    <property type="entry name" value="SulA_CellDiv_inhibitor"/>
</dbReference>
<dbReference type="InterPro" id="IPR043128">
    <property type="entry name" value="Rev_trsase/Diguanyl_cyclase"/>
</dbReference>
<dbReference type="RefSeq" id="WP_126819817.1">
    <property type="nucleotide sequence ID" value="NZ_PIPS01000001.1"/>
</dbReference>
<evidence type="ECO:0000256" key="1">
    <source>
        <dbReference type="ARBA" id="ARBA00010945"/>
    </source>
</evidence>
<dbReference type="InterPro" id="IPR001126">
    <property type="entry name" value="UmuC"/>
</dbReference>
<evidence type="ECO:0000259" key="3">
    <source>
        <dbReference type="Pfam" id="PF00817"/>
    </source>
</evidence>
<keyword evidence="5" id="KW-1185">Reference proteome</keyword>